<keyword evidence="11" id="KW-1185">Reference proteome</keyword>
<dbReference type="InterPro" id="IPR000719">
    <property type="entry name" value="Prot_kinase_dom"/>
</dbReference>
<accession>A0ABQ7GTR0</accession>
<dbReference type="PROSITE" id="PS50011">
    <property type="entry name" value="PROTEIN_KINASE_DOM"/>
    <property type="match status" value="1"/>
</dbReference>
<gene>
    <name evidence="10" type="ORF">DUNSADRAFT_3583</name>
</gene>
<evidence type="ECO:0000256" key="4">
    <source>
        <dbReference type="ARBA" id="ARBA00022777"/>
    </source>
</evidence>
<evidence type="ECO:0000256" key="2">
    <source>
        <dbReference type="ARBA" id="ARBA00022679"/>
    </source>
</evidence>
<sequence length="820" mass="89318">MGSPTTEERRCKPAVVWTQLLDGTLFNASVSLAHTAIHMRLGPLVSAAEDLLPGICIISCGTERPRQGEQPPEDEQMAFRWRRFPSSLLTLMHFNAITVQKESVDGRGTTFEPLDEDTCYLKPPCPSPVLRLGLQARGVSREDRFRAAAALWELDMSEIHFHHKLGEGSFGEVLLGSFRGTKVAIKRMHEGQVHKAGDEGPGTAAQSFEREIETLACIRHPNVVNFFGACHAPPHLCLVTEHCARGSLDQLLHKSGLQINLARAIEFAIDIARGMNCLHEQRPAIIHRDLKTANLLVSARFEIKVADLGLSCVKDQARNTSSEAWLEGTVEYSAPEVLRGEPCSEKCDVWSYGVVLHELLTRERPYSDIDCSVYLMMIKIGDGSLRLPPVPEKLATPGLVRLVSRCLSMQPGDRPSFRDILFHLEPEYKVAKGRAPAVPRSGSATSMLESCKLQQQQLLRRGNAARTQRQQQGQPDQGQRHQQQSKLPTCSAFDPLPQPEGGPCCPPAEQHAAAMEARCASNELQQLHQATVTSQVSSMPPTRAQAPTPAYNRSPSVDLVHSEPVVKMKHKESEVQECMQQQQQRQQEQQQRQEQQQQEQQQEDMLMSKQQVLRDHQRVYFGLSSRFHAGLPRISEESTARSSMDTKRESGSSFDLPVLRPAPSGVAQPSAAVPSPPASPVCSKQPRGDAHSPLNLATHTGFLHASVPQPCGPSNNASGIPAPSYPAGASSPFANNASPAEASSPFANNALPAGASSPFANNASPSPPHSPSPCPFSITPDPSQPDEPPVVSSSFADASPALSSHRAATLLRNPSPNAVK</sequence>
<dbReference type="Pfam" id="PF07714">
    <property type="entry name" value="PK_Tyr_Ser-Thr"/>
    <property type="match status" value="1"/>
</dbReference>
<feature type="binding site" evidence="6">
    <location>
        <position position="186"/>
    </location>
    <ligand>
        <name>ATP</name>
        <dbReference type="ChEBI" id="CHEBI:30616"/>
    </ligand>
</feature>
<feature type="compositionally biased region" description="Basic and acidic residues" evidence="8">
    <location>
        <begin position="634"/>
        <end position="650"/>
    </location>
</feature>
<evidence type="ECO:0000313" key="11">
    <source>
        <dbReference type="Proteomes" id="UP000815325"/>
    </source>
</evidence>
<dbReference type="InterPro" id="IPR051681">
    <property type="entry name" value="Ser/Thr_Kinases-Pseudokinases"/>
</dbReference>
<dbReference type="Proteomes" id="UP000815325">
    <property type="component" value="Unassembled WGS sequence"/>
</dbReference>
<dbReference type="InterPro" id="IPR011009">
    <property type="entry name" value="Kinase-like_dom_sf"/>
</dbReference>
<organism evidence="10 11">
    <name type="scientific">Dunaliella salina</name>
    <name type="common">Green alga</name>
    <name type="synonym">Protococcus salinus</name>
    <dbReference type="NCBI Taxonomy" id="3046"/>
    <lineage>
        <taxon>Eukaryota</taxon>
        <taxon>Viridiplantae</taxon>
        <taxon>Chlorophyta</taxon>
        <taxon>core chlorophytes</taxon>
        <taxon>Chlorophyceae</taxon>
        <taxon>CS clade</taxon>
        <taxon>Chlamydomonadales</taxon>
        <taxon>Dunaliellaceae</taxon>
        <taxon>Dunaliella</taxon>
    </lineage>
</organism>
<feature type="compositionally biased region" description="Low complexity" evidence="8">
    <location>
        <begin position="468"/>
        <end position="484"/>
    </location>
</feature>
<dbReference type="SMART" id="SM00220">
    <property type="entry name" value="S_TKc"/>
    <property type="match status" value="1"/>
</dbReference>
<evidence type="ECO:0000313" key="10">
    <source>
        <dbReference type="EMBL" id="KAF5837990.1"/>
    </source>
</evidence>
<keyword evidence="3 6" id="KW-0547">Nucleotide-binding</keyword>
<feature type="compositionally biased region" description="Pro residues" evidence="8">
    <location>
        <begin position="765"/>
        <end position="774"/>
    </location>
</feature>
<keyword evidence="4" id="KW-0418">Kinase</keyword>
<proteinExistence type="predicted"/>
<evidence type="ECO:0000256" key="5">
    <source>
        <dbReference type="ARBA" id="ARBA00022840"/>
    </source>
</evidence>
<feature type="region of interest" description="Disordered" evidence="8">
    <location>
        <begin position="457"/>
        <end position="495"/>
    </location>
</feature>
<dbReference type="PROSITE" id="PS00108">
    <property type="entry name" value="PROTEIN_KINASE_ST"/>
    <property type="match status" value="1"/>
</dbReference>
<name>A0ABQ7GTR0_DUNSA</name>
<dbReference type="InterPro" id="IPR017441">
    <property type="entry name" value="Protein_kinase_ATP_BS"/>
</dbReference>
<feature type="region of interest" description="Disordered" evidence="8">
    <location>
        <begin position="530"/>
        <end position="556"/>
    </location>
</feature>
<dbReference type="PANTHER" id="PTHR44329">
    <property type="entry name" value="SERINE/THREONINE-PROTEIN KINASE TNNI3K-RELATED"/>
    <property type="match status" value="1"/>
</dbReference>
<dbReference type="InterPro" id="IPR001245">
    <property type="entry name" value="Ser-Thr/Tyr_kinase_cat_dom"/>
</dbReference>
<evidence type="ECO:0000256" key="3">
    <source>
        <dbReference type="ARBA" id="ARBA00022741"/>
    </source>
</evidence>
<feature type="compositionally biased region" description="Low complexity" evidence="8">
    <location>
        <begin position="717"/>
        <end position="764"/>
    </location>
</feature>
<evidence type="ECO:0000256" key="8">
    <source>
        <dbReference type="SAM" id="MobiDB-lite"/>
    </source>
</evidence>
<evidence type="ECO:0000256" key="6">
    <source>
        <dbReference type="PROSITE-ProRule" id="PRU10141"/>
    </source>
</evidence>
<evidence type="ECO:0000256" key="1">
    <source>
        <dbReference type="ARBA" id="ARBA00022527"/>
    </source>
</evidence>
<feature type="coiled-coil region" evidence="7">
    <location>
        <begin position="571"/>
        <end position="605"/>
    </location>
</feature>
<dbReference type="SUPFAM" id="SSF56112">
    <property type="entry name" value="Protein kinase-like (PK-like)"/>
    <property type="match status" value="1"/>
</dbReference>
<keyword evidence="5 6" id="KW-0067">ATP-binding</keyword>
<dbReference type="CDD" id="cd13999">
    <property type="entry name" value="STKc_MAP3K-like"/>
    <property type="match status" value="1"/>
</dbReference>
<feature type="compositionally biased region" description="Low complexity" evidence="8">
    <location>
        <begin position="661"/>
        <end position="673"/>
    </location>
</feature>
<dbReference type="PANTHER" id="PTHR44329:SF298">
    <property type="entry name" value="MIXED LINEAGE KINASE DOMAIN-LIKE PROTEIN"/>
    <property type="match status" value="1"/>
</dbReference>
<dbReference type="EMBL" id="MU069595">
    <property type="protein sequence ID" value="KAF5837990.1"/>
    <property type="molecule type" value="Genomic_DNA"/>
</dbReference>
<dbReference type="InterPro" id="IPR008271">
    <property type="entry name" value="Ser/Thr_kinase_AS"/>
</dbReference>
<dbReference type="PROSITE" id="PS00107">
    <property type="entry name" value="PROTEIN_KINASE_ATP"/>
    <property type="match status" value="1"/>
</dbReference>
<dbReference type="Gene3D" id="1.10.510.10">
    <property type="entry name" value="Transferase(Phosphotransferase) domain 1"/>
    <property type="match status" value="1"/>
</dbReference>
<evidence type="ECO:0000256" key="7">
    <source>
        <dbReference type="SAM" id="Coils"/>
    </source>
</evidence>
<keyword evidence="2" id="KW-0808">Transferase</keyword>
<reference evidence="10" key="1">
    <citation type="submission" date="2017-08" db="EMBL/GenBank/DDBJ databases">
        <authorList>
            <person name="Polle J.E."/>
            <person name="Barry K."/>
            <person name="Cushman J."/>
            <person name="Schmutz J."/>
            <person name="Tran D."/>
            <person name="Hathwaick L.T."/>
            <person name="Yim W.C."/>
            <person name="Jenkins J."/>
            <person name="Mckie-Krisberg Z.M."/>
            <person name="Prochnik S."/>
            <person name="Lindquist E."/>
            <person name="Dockter R.B."/>
            <person name="Adam C."/>
            <person name="Molina H."/>
            <person name="Bunkerborg J."/>
            <person name="Jin E."/>
            <person name="Buchheim M."/>
            <person name="Magnuson J."/>
        </authorList>
    </citation>
    <scope>NUCLEOTIDE SEQUENCE</scope>
    <source>
        <strain evidence="10">CCAP 19/18</strain>
    </source>
</reference>
<feature type="compositionally biased region" description="Polar residues" evidence="8">
    <location>
        <begin position="530"/>
        <end position="540"/>
    </location>
</feature>
<feature type="domain" description="Protein kinase" evidence="9">
    <location>
        <begin position="159"/>
        <end position="428"/>
    </location>
</feature>
<protein>
    <submittedName>
        <fullName evidence="10">Kinase-like domain-containing protein</fullName>
    </submittedName>
</protein>
<keyword evidence="1" id="KW-0723">Serine/threonine-protein kinase</keyword>
<comment type="caution">
    <text evidence="10">The sequence shown here is derived from an EMBL/GenBank/DDBJ whole genome shotgun (WGS) entry which is preliminary data.</text>
</comment>
<dbReference type="Gene3D" id="3.30.200.20">
    <property type="entry name" value="Phosphorylase Kinase, domain 1"/>
    <property type="match status" value="1"/>
</dbReference>
<evidence type="ECO:0000259" key="9">
    <source>
        <dbReference type="PROSITE" id="PS50011"/>
    </source>
</evidence>
<keyword evidence="7" id="KW-0175">Coiled coil</keyword>
<feature type="region of interest" description="Disordered" evidence="8">
    <location>
        <begin position="634"/>
        <end position="820"/>
    </location>
</feature>